<evidence type="ECO:0000313" key="2">
    <source>
        <dbReference type="Proteomes" id="UP001161497"/>
    </source>
</evidence>
<accession>A0ABM9IAB9</accession>
<organism evidence="1 2">
    <name type="scientific">Candidatus Methylacidiphilum fumarolicum</name>
    <dbReference type="NCBI Taxonomy" id="591154"/>
    <lineage>
        <taxon>Bacteria</taxon>
        <taxon>Pseudomonadati</taxon>
        <taxon>Verrucomicrobiota</taxon>
        <taxon>Methylacidiphilae</taxon>
        <taxon>Methylacidiphilales</taxon>
        <taxon>Methylacidiphilaceae</taxon>
        <taxon>Methylacidiphilum (ex Ratnadevi et al. 2023)</taxon>
    </lineage>
</organism>
<protein>
    <submittedName>
        <fullName evidence="1">Uncharacterized protein</fullName>
    </submittedName>
</protein>
<keyword evidence="2" id="KW-1185">Reference proteome</keyword>
<dbReference type="EMBL" id="OX458932">
    <property type="protein sequence ID" value="CAI9084561.1"/>
    <property type="molecule type" value="Genomic_DNA"/>
</dbReference>
<name>A0ABM9IAB9_9BACT</name>
<reference evidence="1" key="1">
    <citation type="submission" date="2023-03" db="EMBL/GenBank/DDBJ databases">
        <authorList>
            <person name="Cremers G."/>
            <person name="Picone N."/>
        </authorList>
    </citation>
    <scope>NUCLEOTIDE SEQUENCE</scope>
    <source>
        <strain evidence="1">Sample_alias</strain>
    </source>
</reference>
<dbReference type="Proteomes" id="UP001161497">
    <property type="component" value="Chromosome"/>
</dbReference>
<proteinExistence type="predicted"/>
<evidence type="ECO:0000313" key="1">
    <source>
        <dbReference type="EMBL" id="CAI9084561.1"/>
    </source>
</evidence>
<gene>
    <name evidence="1" type="ORF">MFUM_0155</name>
</gene>
<sequence length="74" mass="8486">MSMVLSRRVGFSEILREVAKRQQGLSLGRRAFVLVVNRQIYPEIEHPLAQWFVINTDIEGAKYRGITAGNKRTL</sequence>